<dbReference type="KEGG" id="aser:Asera_35340"/>
<evidence type="ECO:0000313" key="3">
    <source>
        <dbReference type="Proteomes" id="UP000680750"/>
    </source>
</evidence>
<evidence type="ECO:0000256" key="1">
    <source>
        <dbReference type="SAM" id="MobiDB-lite"/>
    </source>
</evidence>
<accession>A0A810L4V7</accession>
<dbReference type="AlphaFoldDB" id="A0A810L4V7"/>
<feature type="region of interest" description="Disordered" evidence="1">
    <location>
        <begin position="149"/>
        <end position="183"/>
    </location>
</feature>
<dbReference type="Proteomes" id="UP000680750">
    <property type="component" value="Chromosome"/>
</dbReference>
<protein>
    <submittedName>
        <fullName evidence="2">Uncharacterized protein</fullName>
    </submittedName>
</protein>
<organism evidence="2 3">
    <name type="scientific">Actinocatenispora sera</name>
    <dbReference type="NCBI Taxonomy" id="390989"/>
    <lineage>
        <taxon>Bacteria</taxon>
        <taxon>Bacillati</taxon>
        <taxon>Actinomycetota</taxon>
        <taxon>Actinomycetes</taxon>
        <taxon>Micromonosporales</taxon>
        <taxon>Micromonosporaceae</taxon>
        <taxon>Actinocatenispora</taxon>
    </lineage>
</organism>
<evidence type="ECO:0000313" key="2">
    <source>
        <dbReference type="EMBL" id="BCJ29426.1"/>
    </source>
</evidence>
<gene>
    <name evidence="2" type="ORF">Asera_35340</name>
</gene>
<reference evidence="2" key="1">
    <citation type="submission" date="2020-08" db="EMBL/GenBank/DDBJ databases">
        <title>Whole genome shotgun sequence of Actinocatenispora sera NBRC 101916.</title>
        <authorList>
            <person name="Komaki H."/>
            <person name="Tamura T."/>
        </authorList>
    </citation>
    <scope>NUCLEOTIDE SEQUENCE</scope>
    <source>
        <strain evidence="2">NBRC 101916</strain>
    </source>
</reference>
<dbReference type="EMBL" id="AP023354">
    <property type="protein sequence ID" value="BCJ29426.1"/>
    <property type="molecule type" value="Genomic_DNA"/>
</dbReference>
<keyword evidence="3" id="KW-1185">Reference proteome</keyword>
<name>A0A810L4V7_9ACTN</name>
<proteinExistence type="predicted"/>
<sequence>MKRLAIDGWRELLTRAMDLERRAARAGLPVAVPVEPAEAAFGLGADLGDGDGVIRVHEWLDAVPDGTATPQWWGGMRAALHTLAPAAEAVDAARHLWYGVNPPEAWERWRAAGTAQRLAWAAPLRRHRRLVDELTRRIDAAYRSIGDHVRTHRESGAAQRTGDPGPRRRPDRPGHGRPRRRPLEAAAACWDAARHTIGRPWRGRWSTSRWSPSRRSPDWSRSFRWRWTVRSEQLAYRAMVAGFA</sequence>
<feature type="compositionally biased region" description="Basic and acidic residues" evidence="1">
    <location>
        <begin position="165"/>
        <end position="174"/>
    </location>
</feature>